<proteinExistence type="predicted"/>
<dbReference type="PROSITE" id="PS50072">
    <property type="entry name" value="CSA_PPIASE_2"/>
    <property type="match status" value="1"/>
</dbReference>
<evidence type="ECO:0000256" key="2">
    <source>
        <dbReference type="SAM" id="MobiDB-lite"/>
    </source>
</evidence>
<evidence type="ECO:0000256" key="1">
    <source>
        <dbReference type="ARBA" id="ARBA00023078"/>
    </source>
</evidence>
<feature type="region of interest" description="Disordered" evidence="2">
    <location>
        <begin position="1"/>
        <end position="34"/>
    </location>
</feature>
<dbReference type="InterPro" id="IPR029000">
    <property type="entry name" value="Cyclophilin-like_dom_sf"/>
</dbReference>
<dbReference type="PANTHER" id="PTHR47318">
    <property type="entry name" value="PEPTIDYL-PROLYL CIS-TRANS ISOMERASE CYP37, CHLOROPLASTIC"/>
    <property type="match status" value="1"/>
</dbReference>
<feature type="domain" description="PPIase cyclophilin-type" evidence="3">
    <location>
        <begin position="244"/>
        <end position="415"/>
    </location>
</feature>
<keyword evidence="1" id="KW-0793">Thylakoid</keyword>
<dbReference type="SUPFAM" id="SSF101112">
    <property type="entry name" value="Oxygen-evolving enhancer protein 3"/>
    <property type="match status" value="1"/>
</dbReference>
<gene>
    <name evidence="4" type="primary">g10656</name>
    <name evidence="4" type="ORF">VP750_LOCUS9556</name>
</gene>
<accession>A0ABP1G8G3</accession>
<dbReference type="Pfam" id="PF00160">
    <property type="entry name" value="Pro_isomerase"/>
    <property type="match status" value="1"/>
</dbReference>
<organism evidence="4 5">
    <name type="scientific">Coccomyxa viridis</name>
    <dbReference type="NCBI Taxonomy" id="1274662"/>
    <lineage>
        <taxon>Eukaryota</taxon>
        <taxon>Viridiplantae</taxon>
        <taxon>Chlorophyta</taxon>
        <taxon>core chlorophytes</taxon>
        <taxon>Trebouxiophyceae</taxon>
        <taxon>Trebouxiophyceae incertae sedis</taxon>
        <taxon>Coccomyxaceae</taxon>
        <taxon>Coccomyxa</taxon>
    </lineage>
</organism>
<dbReference type="InterPro" id="IPR023222">
    <property type="entry name" value="PsbQ-like_dom_sf"/>
</dbReference>
<keyword evidence="5" id="KW-1185">Reference proteome</keyword>
<reference evidence="4 5" key="1">
    <citation type="submission" date="2024-06" db="EMBL/GenBank/DDBJ databases">
        <authorList>
            <person name="Kraege A."/>
            <person name="Thomma B."/>
        </authorList>
    </citation>
    <scope>NUCLEOTIDE SEQUENCE [LARGE SCALE GENOMIC DNA]</scope>
</reference>
<dbReference type="InterPro" id="IPR048563">
    <property type="entry name" value="CYP38_PsbQ-like"/>
</dbReference>
<dbReference type="Gene3D" id="1.20.120.290">
    <property type="entry name" value="Oxygen-evolving enhancer protein 3 (PsbQ), four-helix up-down bundle"/>
    <property type="match status" value="1"/>
</dbReference>
<name>A0ABP1G8G3_9CHLO</name>
<dbReference type="EMBL" id="CAXHTA020000017">
    <property type="protein sequence ID" value="CAL5227650.1"/>
    <property type="molecule type" value="Genomic_DNA"/>
</dbReference>
<dbReference type="SUPFAM" id="SSF50891">
    <property type="entry name" value="Cyclophilin-like"/>
    <property type="match status" value="1"/>
</dbReference>
<dbReference type="Gene3D" id="2.40.100.10">
    <property type="entry name" value="Cyclophilin-like"/>
    <property type="match status" value="1"/>
</dbReference>
<dbReference type="Pfam" id="PF21329">
    <property type="entry name" value="CYP38_PsbQ-like"/>
    <property type="match status" value="1"/>
</dbReference>
<evidence type="ECO:0000313" key="5">
    <source>
        <dbReference type="Proteomes" id="UP001497392"/>
    </source>
</evidence>
<sequence length="415" mass="44153">MHHARRGQPWQVQAALKAPHSPQENSAPEKAEARGSAVRAAKRLAAAALASLQIAVVPFAANLVQPAPAAAVLNSPNARIARSADAALRRSIPAFNKDVREVQQKLEDVAFKLRIPQRKPWPAMVDDVRGATSIVTQPDRVMYGVPTGKEEEAQALTKNISSGLRGVMGAIDAKDADKVSRRIADVLKDVASLEILQAPGLTFKIPELFSSIPRLTGRATVELIIERKGSPEAYVTRSGGGPVPQARIGITLDGYSAPLTAGSFAANVQDGVYDGKPVNASYASVLAGRGAIPGKVLPLEILPLGEFDPVYRSTLDIQNGELPVLPLSIYGAVAMAHAPADEAPLPDGYSVSDEFFVYKFSKEQAGLSGLAFDEGIFSVFGYVTEGIELVQQLQSDDVIVSSRLLTGAERLVRPQ</sequence>
<dbReference type="InterPro" id="IPR002130">
    <property type="entry name" value="Cyclophilin-type_PPIase_dom"/>
</dbReference>
<evidence type="ECO:0000313" key="4">
    <source>
        <dbReference type="EMBL" id="CAL5227650.1"/>
    </source>
</evidence>
<comment type="caution">
    <text evidence="4">The sequence shown here is derived from an EMBL/GenBank/DDBJ whole genome shotgun (WGS) entry which is preliminary data.</text>
</comment>
<protein>
    <submittedName>
        <fullName evidence="4">G10656 protein</fullName>
    </submittedName>
</protein>
<dbReference type="InterPro" id="IPR044259">
    <property type="entry name" value="CYP37-like"/>
</dbReference>
<dbReference type="Proteomes" id="UP001497392">
    <property type="component" value="Unassembled WGS sequence"/>
</dbReference>
<evidence type="ECO:0000259" key="3">
    <source>
        <dbReference type="PROSITE" id="PS50072"/>
    </source>
</evidence>
<dbReference type="PANTHER" id="PTHR47318:SF1">
    <property type="entry name" value="PEPTIDYL-PROLYL CIS-TRANS ISOMERASE CYP37, CHLOROPLASTIC"/>
    <property type="match status" value="1"/>
</dbReference>